<organism evidence="1 2">
    <name type="scientific">Paenibacillus sedimenti</name>
    <dbReference type="NCBI Taxonomy" id="2770274"/>
    <lineage>
        <taxon>Bacteria</taxon>
        <taxon>Bacillati</taxon>
        <taxon>Bacillota</taxon>
        <taxon>Bacilli</taxon>
        <taxon>Bacillales</taxon>
        <taxon>Paenibacillaceae</taxon>
        <taxon>Paenibacillus</taxon>
    </lineage>
</organism>
<sequence>MLLRDPKEIKKNKKVEIFKREAIIVKNILTEMLQNGSIVQKWSNGRIDLSDSEKCVQLYQSLESIIESLFNEGQINAVTKIEWLAAIEAALDAANAQKTLQMKKLLEKLRVSAKPLNNNIGYGDIIVVSEDDGDRQFAIRGKKKNLHLNEALIQQMLEYVSTEKDYFQILNILLARFIDHAKAKSLDDILYLVGVRNLHDDRDWTARELVSDPSTGTDYLHQYRNIYEALKQDPLLLKEVEEKSDSTGVLNFFNVTGDKEETELDT</sequence>
<keyword evidence="2" id="KW-1185">Reference proteome</keyword>
<evidence type="ECO:0000313" key="2">
    <source>
        <dbReference type="Proteomes" id="UP000650466"/>
    </source>
</evidence>
<name>A0A926QLH0_9BACL</name>
<gene>
    <name evidence="1" type="ORF">ICC18_27835</name>
</gene>
<reference evidence="1" key="1">
    <citation type="submission" date="2020-09" db="EMBL/GenBank/DDBJ databases">
        <title>Draft Genome Sequence of Paenibacillus sp. WST5.</title>
        <authorList>
            <person name="Bao Z."/>
        </authorList>
    </citation>
    <scope>NUCLEOTIDE SEQUENCE</scope>
    <source>
        <strain evidence="1">WST5</strain>
    </source>
</reference>
<proteinExistence type="predicted"/>
<comment type="caution">
    <text evidence="1">The sequence shown here is derived from an EMBL/GenBank/DDBJ whole genome shotgun (WGS) entry which is preliminary data.</text>
</comment>
<protein>
    <submittedName>
        <fullName evidence="1">Uncharacterized protein</fullName>
    </submittedName>
</protein>
<dbReference type="Proteomes" id="UP000650466">
    <property type="component" value="Unassembled WGS sequence"/>
</dbReference>
<dbReference type="EMBL" id="JACVVD010000013">
    <property type="protein sequence ID" value="MBD0383891.1"/>
    <property type="molecule type" value="Genomic_DNA"/>
</dbReference>
<accession>A0A926QLH0</accession>
<dbReference type="AlphaFoldDB" id="A0A926QLH0"/>
<evidence type="ECO:0000313" key="1">
    <source>
        <dbReference type="EMBL" id="MBD0383891.1"/>
    </source>
</evidence>